<evidence type="ECO:0000313" key="1">
    <source>
        <dbReference type="EMBL" id="KAI0048064.1"/>
    </source>
</evidence>
<reference evidence="1" key="1">
    <citation type="submission" date="2021-02" db="EMBL/GenBank/DDBJ databases">
        <authorList>
            <consortium name="DOE Joint Genome Institute"/>
            <person name="Ahrendt S."/>
            <person name="Looney B.P."/>
            <person name="Miyauchi S."/>
            <person name="Morin E."/>
            <person name="Drula E."/>
            <person name="Courty P.E."/>
            <person name="Chicoki N."/>
            <person name="Fauchery L."/>
            <person name="Kohler A."/>
            <person name="Kuo A."/>
            <person name="Labutti K."/>
            <person name="Pangilinan J."/>
            <person name="Lipzen A."/>
            <person name="Riley R."/>
            <person name="Andreopoulos W."/>
            <person name="He G."/>
            <person name="Johnson J."/>
            <person name="Barry K.W."/>
            <person name="Grigoriev I.V."/>
            <person name="Nagy L."/>
            <person name="Hibbett D."/>
            <person name="Henrissat B."/>
            <person name="Matheny P.B."/>
            <person name="Labbe J."/>
            <person name="Martin F."/>
        </authorList>
    </citation>
    <scope>NUCLEOTIDE SEQUENCE</scope>
    <source>
        <strain evidence="1">FP105234-sp</strain>
    </source>
</reference>
<keyword evidence="2" id="KW-1185">Reference proteome</keyword>
<proteinExistence type="predicted"/>
<dbReference type="EMBL" id="MU275893">
    <property type="protein sequence ID" value="KAI0048064.1"/>
    <property type="molecule type" value="Genomic_DNA"/>
</dbReference>
<name>A0ACB8RV14_9AGAM</name>
<comment type="caution">
    <text evidence="1">The sequence shown here is derived from an EMBL/GenBank/DDBJ whole genome shotgun (WGS) entry which is preliminary data.</text>
</comment>
<gene>
    <name evidence="1" type="ORF">FA95DRAFT_1659286</name>
</gene>
<sequence length="312" mass="33559">MPFTDSQLEAISHFLNDVETKTPLERIQKEVDASRATVDTVNALIVVGAFIAGVQAQILSFTGGSNATALKAAANWFGFVGLTLDIIGAAAGVAHTIILQASMRQSQAMVQEVTARIAQTKDDVRNLLMQRRHSAFVDQHAEKHLEDKFRGLVNIAHTLIEEESAEQVHPIFSRVPGLAGASHALSRLLSPHGTPILSLTGLMGVSSALTRVASPAAPTRMFRDIPVIVMGMGALCILLSVICYAVDSQPRAVWISCVVITGVTLCAQSLPIGDPHRKRRAEFFKKIDVQLDQMPRAEGLAFPETRSPAASP</sequence>
<dbReference type="Proteomes" id="UP000814033">
    <property type="component" value="Unassembled WGS sequence"/>
</dbReference>
<organism evidence="1 2">
    <name type="scientific">Auriscalpium vulgare</name>
    <dbReference type="NCBI Taxonomy" id="40419"/>
    <lineage>
        <taxon>Eukaryota</taxon>
        <taxon>Fungi</taxon>
        <taxon>Dikarya</taxon>
        <taxon>Basidiomycota</taxon>
        <taxon>Agaricomycotina</taxon>
        <taxon>Agaricomycetes</taxon>
        <taxon>Russulales</taxon>
        <taxon>Auriscalpiaceae</taxon>
        <taxon>Auriscalpium</taxon>
    </lineage>
</organism>
<protein>
    <submittedName>
        <fullName evidence="1">Uncharacterized protein</fullName>
    </submittedName>
</protein>
<accession>A0ACB8RV14</accession>
<evidence type="ECO:0000313" key="2">
    <source>
        <dbReference type="Proteomes" id="UP000814033"/>
    </source>
</evidence>
<reference evidence="1" key="2">
    <citation type="journal article" date="2022" name="New Phytol.">
        <title>Evolutionary transition to the ectomycorrhizal habit in the genomes of a hyperdiverse lineage of mushroom-forming fungi.</title>
        <authorList>
            <person name="Looney B."/>
            <person name="Miyauchi S."/>
            <person name="Morin E."/>
            <person name="Drula E."/>
            <person name="Courty P.E."/>
            <person name="Kohler A."/>
            <person name="Kuo A."/>
            <person name="LaButti K."/>
            <person name="Pangilinan J."/>
            <person name="Lipzen A."/>
            <person name="Riley R."/>
            <person name="Andreopoulos W."/>
            <person name="He G."/>
            <person name="Johnson J."/>
            <person name="Nolan M."/>
            <person name="Tritt A."/>
            <person name="Barry K.W."/>
            <person name="Grigoriev I.V."/>
            <person name="Nagy L.G."/>
            <person name="Hibbett D."/>
            <person name="Henrissat B."/>
            <person name="Matheny P.B."/>
            <person name="Labbe J."/>
            <person name="Martin F.M."/>
        </authorList>
    </citation>
    <scope>NUCLEOTIDE SEQUENCE</scope>
    <source>
        <strain evidence="1">FP105234-sp</strain>
    </source>
</reference>